<evidence type="ECO:0000313" key="3">
    <source>
        <dbReference type="EMBL" id="UON91127.1"/>
    </source>
</evidence>
<dbReference type="EMBL" id="JAJFZT010000009">
    <property type="protein sequence ID" value="MCC3273878.1"/>
    <property type="molecule type" value="Genomic_DNA"/>
</dbReference>
<feature type="compositionally biased region" description="Basic and acidic residues" evidence="1">
    <location>
        <begin position="1"/>
        <end position="14"/>
    </location>
</feature>
<keyword evidence="4" id="KW-1185">Reference proteome</keyword>
<evidence type="ECO:0000313" key="2">
    <source>
        <dbReference type="EMBL" id="MCC3273878.1"/>
    </source>
</evidence>
<dbReference type="RefSeq" id="WP_227903310.1">
    <property type="nucleotide sequence ID" value="NZ_CP094984.1"/>
</dbReference>
<feature type="compositionally biased region" description="Acidic residues" evidence="1">
    <location>
        <begin position="41"/>
        <end position="52"/>
    </location>
</feature>
<dbReference type="Proteomes" id="UP001155145">
    <property type="component" value="Unassembled WGS sequence"/>
</dbReference>
<proteinExistence type="predicted"/>
<gene>
    <name evidence="2" type="ORF">LJ755_14205</name>
    <name evidence="3" type="ORF">MUK71_10945</name>
</gene>
<reference evidence="2" key="1">
    <citation type="submission" date="2021-10" db="EMBL/GenBank/DDBJ databases">
        <title>Novel species in genus Arthrobacter.</title>
        <authorList>
            <person name="Liu Y."/>
        </authorList>
    </citation>
    <scope>NUCLEOTIDE SEQUENCE</scope>
    <source>
        <strain evidence="2">Zg-Y462</strain>
        <strain evidence="4">zg-Y462</strain>
    </source>
</reference>
<accession>A0A9X1M9H6</accession>
<protein>
    <submittedName>
        <fullName evidence="2">Uncharacterized protein</fullName>
    </submittedName>
</protein>
<name>A0A9X1M9H6_9MICC</name>
<evidence type="ECO:0000313" key="4">
    <source>
        <dbReference type="Proteomes" id="UP000829758"/>
    </source>
</evidence>
<dbReference type="Proteomes" id="UP000829758">
    <property type="component" value="Chromosome"/>
</dbReference>
<evidence type="ECO:0000256" key="1">
    <source>
        <dbReference type="SAM" id="MobiDB-lite"/>
    </source>
</evidence>
<evidence type="ECO:0000313" key="5">
    <source>
        <dbReference type="Proteomes" id="UP001155145"/>
    </source>
</evidence>
<organism evidence="2 5">
    <name type="scientific">Arthrobacter zhangbolii</name>
    <dbReference type="NCBI Taxonomy" id="2886936"/>
    <lineage>
        <taxon>Bacteria</taxon>
        <taxon>Bacillati</taxon>
        <taxon>Actinomycetota</taxon>
        <taxon>Actinomycetes</taxon>
        <taxon>Micrococcales</taxon>
        <taxon>Micrococcaceae</taxon>
        <taxon>Arthrobacter</taxon>
    </lineage>
</organism>
<feature type="region of interest" description="Disordered" evidence="1">
    <location>
        <begin position="1"/>
        <end position="52"/>
    </location>
</feature>
<sequence length="52" mass="5252">MGEKEAGQDPKETGSKGPDGTIPQSDDGIAAASTEEASNFEPEEDEAAGDGK</sequence>
<dbReference type="EMBL" id="CP094984">
    <property type="protein sequence ID" value="UON91127.1"/>
    <property type="molecule type" value="Genomic_DNA"/>
</dbReference>
<dbReference type="AlphaFoldDB" id="A0A9X1M9H6"/>